<feature type="region of interest" description="Disordered" evidence="1">
    <location>
        <begin position="692"/>
        <end position="772"/>
    </location>
</feature>
<dbReference type="Pfam" id="PF19050">
    <property type="entry name" value="PhoD_2"/>
    <property type="match status" value="2"/>
</dbReference>
<evidence type="ECO:0000313" key="4">
    <source>
        <dbReference type="Proteomes" id="UP001165080"/>
    </source>
</evidence>
<comment type="caution">
    <text evidence="3">The sequence shown here is derived from an EMBL/GenBank/DDBJ whole genome shotgun (WGS) entry which is preliminary data.</text>
</comment>
<feature type="compositionally biased region" description="Gly residues" evidence="1">
    <location>
        <begin position="151"/>
        <end position="160"/>
    </location>
</feature>
<proteinExistence type="predicted"/>
<feature type="domain" description="PhoD-like phosphatase" evidence="2">
    <location>
        <begin position="264"/>
        <end position="487"/>
    </location>
</feature>
<dbReference type="Gene3D" id="3.60.21.70">
    <property type="entry name" value="PhoD-like phosphatase"/>
    <property type="match status" value="1"/>
</dbReference>
<dbReference type="InterPro" id="IPR038607">
    <property type="entry name" value="PhoD-like_sf"/>
</dbReference>
<dbReference type="InterPro" id="IPR043904">
    <property type="entry name" value="PhoD_2-like"/>
</dbReference>
<protein>
    <recommendedName>
        <fullName evidence="2">PhoD-like phosphatase domain-containing protein</fullName>
    </recommendedName>
</protein>
<evidence type="ECO:0000313" key="3">
    <source>
        <dbReference type="EMBL" id="GLC55878.1"/>
    </source>
</evidence>
<accession>A0A9W6BPT9</accession>
<dbReference type="EMBL" id="BRXU01000014">
    <property type="protein sequence ID" value="GLC55878.1"/>
    <property type="molecule type" value="Genomic_DNA"/>
</dbReference>
<feature type="compositionally biased region" description="Low complexity" evidence="1">
    <location>
        <begin position="700"/>
        <end position="718"/>
    </location>
</feature>
<keyword evidence="4" id="KW-1185">Reference proteome</keyword>
<dbReference type="CDD" id="cd07389">
    <property type="entry name" value="MPP_PhoD"/>
    <property type="match status" value="1"/>
</dbReference>
<feature type="compositionally biased region" description="Gly residues" evidence="1">
    <location>
        <begin position="724"/>
        <end position="733"/>
    </location>
</feature>
<dbReference type="InterPro" id="IPR018946">
    <property type="entry name" value="PhoD-like_MPP"/>
</dbReference>
<gene>
    <name evidence="3" type="primary">PLEST002823</name>
    <name evidence="3" type="ORF">PLESTB_001039200</name>
</gene>
<evidence type="ECO:0000256" key="1">
    <source>
        <dbReference type="SAM" id="MobiDB-lite"/>
    </source>
</evidence>
<organism evidence="3 4">
    <name type="scientific">Pleodorina starrii</name>
    <dbReference type="NCBI Taxonomy" id="330485"/>
    <lineage>
        <taxon>Eukaryota</taxon>
        <taxon>Viridiplantae</taxon>
        <taxon>Chlorophyta</taxon>
        <taxon>core chlorophytes</taxon>
        <taxon>Chlorophyceae</taxon>
        <taxon>CS clade</taxon>
        <taxon>Chlamydomonadales</taxon>
        <taxon>Volvocaceae</taxon>
        <taxon>Pleodorina</taxon>
    </lineage>
</organism>
<sequence length="806" mass="85940">MSGAAGPTASTGLTGAAGDLSAQWRDAARILVGPHDAPIRQNTCGCGALRDARTVGPFIRLRGYDTDDGTWRATVLYGTTSIGGSPGGGGDESEAEAGGLIELSQPAESDAGSGSSAAAASAAAAASRLLAGRKPPLLHYRILSAGSAGKAAGGGGGGGSRVHDGQSGPSGGGGVAAAATLRPLPLAAFSRQIFWRFDLSVTVLDTEAQWLEYRVESGEAEEVVSEHQYRHGKEPTAAEPIGGDGGGGGGGGSSHRVYVPSRVEDWRWAFYSCAGFSLDVSAEDQASKFRGSFPLWTDLMRRHAQSPFCALVGGGDQLYNDDVWQVPALEAWLNLPDPDQRLAAPFSPAMKSQALSYYVRHYCTHYMSEPVREAYGSIPQVSTWDDHDIFDGWGSYPLELQTCAVFVGLMGCARDAYLLFQQHTTANRAASDGLLVTSGGGLHCLMALGPRQALLLPDQRGERNRFQVLPLESYADLFAELVRLPRLMMCFRGLYRSPFFRPLMAKTGASAAIMNKFGEPELLDDLRDHWVAPAHKGERRFLIEHLQMLAKSRTMRVSIISGDVHLCGAGLLHAWPHRPRKSPTTDWRLMHQVISSAIVNAPPPTGLVRVLQWSGRAGLTNRRTRNHLRRTFTDQPTREKLLNKRNWTEVAEDTRSGELVFSLRVESGGDAGAQPDRQHHRRLLDRLLPCLPFSGRGERQQAQQGQQQQQGQGQGQQEEPQRRPGGGETGGGVALAPAGAPASAGAGGDSGADVGGGGGAAEGGEERRGDAAAVAAGIRTYTIRVPPLVRPPQGFEDVLAGQGEDF</sequence>
<dbReference type="GO" id="GO:0016020">
    <property type="term" value="C:membrane"/>
    <property type="evidence" value="ECO:0007669"/>
    <property type="project" value="TreeGrafter"/>
</dbReference>
<feature type="compositionally biased region" description="Gly residues" evidence="1">
    <location>
        <begin position="745"/>
        <end position="762"/>
    </location>
</feature>
<feature type="compositionally biased region" description="Gly residues" evidence="1">
    <location>
        <begin position="242"/>
        <end position="253"/>
    </location>
</feature>
<reference evidence="3 4" key="1">
    <citation type="journal article" date="2023" name="Commun. Biol.">
        <title>Reorganization of the ancestral sex-determining regions during the evolution of trioecy in Pleodorina starrii.</title>
        <authorList>
            <person name="Takahashi K."/>
            <person name="Suzuki S."/>
            <person name="Kawai-Toyooka H."/>
            <person name="Yamamoto K."/>
            <person name="Hamaji T."/>
            <person name="Ootsuki R."/>
            <person name="Yamaguchi H."/>
            <person name="Kawachi M."/>
            <person name="Higashiyama T."/>
            <person name="Nozaki H."/>
        </authorList>
    </citation>
    <scope>NUCLEOTIDE SEQUENCE [LARGE SCALE GENOMIC DNA]</scope>
    <source>
        <strain evidence="3 4">NIES-4479</strain>
    </source>
</reference>
<name>A0A9W6BPT9_9CHLO</name>
<feature type="domain" description="PhoD-like phosphatase" evidence="2">
    <location>
        <begin position="504"/>
        <end position="613"/>
    </location>
</feature>
<dbReference type="Proteomes" id="UP001165080">
    <property type="component" value="Unassembled WGS sequence"/>
</dbReference>
<dbReference type="PANTHER" id="PTHR46689:SF1">
    <property type="entry name" value="PHOD-LIKE PHOSPHATASE DOMAIN-CONTAINING PROTEIN"/>
    <property type="match status" value="1"/>
</dbReference>
<feature type="region of interest" description="Disordered" evidence="1">
    <location>
        <begin position="228"/>
        <end position="253"/>
    </location>
</feature>
<evidence type="ECO:0000259" key="2">
    <source>
        <dbReference type="Pfam" id="PF19050"/>
    </source>
</evidence>
<feature type="region of interest" description="Disordered" evidence="1">
    <location>
        <begin position="151"/>
        <end position="175"/>
    </location>
</feature>
<feature type="compositionally biased region" description="Low complexity" evidence="1">
    <location>
        <begin position="734"/>
        <end position="744"/>
    </location>
</feature>
<dbReference type="AlphaFoldDB" id="A0A9W6BPT9"/>
<dbReference type="PANTHER" id="PTHR46689">
    <property type="entry name" value="MEMBRANE PROTEIN, PUTATIVE-RELATED"/>
    <property type="match status" value="1"/>
</dbReference>